<name>A0A1W2BNL6_9BURK</name>
<dbReference type="AlphaFoldDB" id="A0A1W2BNL6"/>
<gene>
    <name evidence="1" type="ORF">SAMN06296008_11444</name>
</gene>
<evidence type="ECO:0000313" key="1">
    <source>
        <dbReference type="EMBL" id="SMC74292.1"/>
    </source>
</evidence>
<dbReference type="EMBL" id="FWXJ01000014">
    <property type="protein sequence ID" value="SMC74292.1"/>
    <property type="molecule type" value="Genomic_DNA"/>
</dbReference>
<dbReference type="Proteomes" id="UP000192708">
    <property type="component" value="Unassembled WGS sequence"/>
</dbReference>
<keyword evidence="2" id="KW-1185">Reference proteome</keyword>
<evidence type="ECO:0000313" key="2">
    <source>
        <dbReference type="Proteomes" id="UP000192708"/>
    </source>
</evidence>
<dbReference type="STRING" id="1938817.SAMN06296008_11444"/>
<organism evidence="1 2">
    <name type="scientific">Polynucleobacter kasalickyi</name>
    <dbReference type="NCBI Taxonomy" id="1938817"/>
    <lineage>
        <taxon>Bacteria</taxon>
        <taxon>Pseudomonadati</taxon>
        <taxon>Pseudomonadota</taxon>
        <taxon>Betaproteobacteria</taxon>
        <taxon>Burkholderiales</taxon>
        <taxon>Burkholderiaceae</taxon>
        <taxon>Polynucleobacter</taxon>
    </lineage>
</organism>
<protein>
    <submittedName>
        <fullName evidence="1">Uncharacterized protein</fullName>
    </submittedName>
</protein>
<sequence length="53" mass="6041">MMNGILMSAGIDALSIPTNKAQLFNEKMVRFYLDKDATEMMDFLVNCHLDTKN</sequence>
<reference evidence="1 2" key="1">
    <citation type="submission" date="2017-04" db="EMBL/GenBank/DDBJ databases">
        <authorList>
            <person name="Afonso C.L."/>
            <person name="Miller P.J."/>
            <person name="Scott M.A."/>
            <person name="Spackman E."/>
            <person name="Goraichik I."/>
            <person name="Dimitrov K.M."/>
            <person name="Suarez D.L."/>
            <person name="Swayne D.E."/>
        </authorList>
    </citation>
    <scope>NUCLEOTIDE SEQUENCE [LARGE SCALE GENOMIC DNA]</scope>
    <source>
        <strain evidence="1 2">VK13</strain>
    </source>
</reference>
<proteinExistence type="predicted"/>
<accession>A0A1W2BNL6</accession>